<dbReference type="Proteomes" id="UP000323274">
    <property type="component" value="Unassembled WGS sequence"/>
</dbReference>
<feature type="transmembrane region" description="Helical" evidence="1">
    <location>
        <begin position="140"/>
        <end position="162"/>
    </location>
</feature>
<keyword evidence="1" id="KW-0812">Transmembrane</keyword>
<dbReference type="AlphaFoldDB" id="A0A5A5U1B7"/>
<name>A0A5A5U1B7_LEUCI</name>
<dbReference type="RefSeq" id="WP_262406866.1">
    <property type="nucleotide sequence ID" value="NZ_BJJW01000006.1"/>
</dbReference>
<evidence type="ECO:0000313" key="2">
    <source>
        <dbReference type="EMBL" id="GDZ83633.1"/>
    </source>
</evidence>
<organism evidence="2 3">
    <name type="scientific">Leuconostoc citreum</name>
    <dbReference type="NCBI Taxonomy" id="33964"/>
    <lineage>
        <taxon>Bacteria</taxon>
        <taxon>Bacillati</taxon>
        <taxon>Bacillota</taxon>
        <taxon>Bacilli</taxon>
        <taxon>Lactobacillales</taxon>
        <taxon>Lactobacillaceae</taxon>
        <taxon>Leuconostoc</taxon>
    </lineage>
</organism>
<sequence length="199" mass="23039">MQKDINTLIEYWYIVLLVGAWIAFISTLLTKKYLSSRRLGALKVYVAPILLLLFGLNKMTHFKYLLPAIILFVFMVILFGFIGAHWSYKLQHFYYDNNKTEMVGGTYSIFLMLANIFIMLLLSFHSFVNPIAYHSFQYMIVYATLGGSVKGLLIGQSVNMWWHLKALKLKKVISLLVMIDTTQQINYLRKKGSYAIINV</sequence>
<evidence type="ECO:0000313" key="3">
    <source>
        <dbReference type="Proteomes" id="UP000323274"/>
    </source>
</evidence>
<keyword evidence="1" id="KW-0472">Membrane</keyword>
<evidence type="ECO:0000256" key="1">
    <source>
        <dbReference type="SAM" id="Phobius"/>
    </source>
</evidence>
<feature type="transmembrane region" description="Helical" evidence="1">
    <location>
        <begin position="42"/>
        <end position="59"/>
    </location>
</feature>
<feature type="transmembrane region" description="Helical" evidence="1">
    <location>
        <begin position="65"/>
        <end position="88"/>
    </location>
</feature>
<keyword evidence="1" id="KW-1133">Transmembrane helix</keyword>
<feature type="transmembrane region" description="Helical" evidence="1">
    <location>
        <begin position="12"/>
        <end position="30"/>
    </location>
</feature>
<comment type="caution">
    <text evidence="2">The sequence shown here is derived from an EMBL/GenBank/DDBJ whole genome shotgun (WGS) entry which is preliminary data.</text>
</comment>
<reference evidence="2 3" key="1">
    <citation type="submission" date="2019-04" db="EMBL/GenBank/DDBJ databases">
        <title>A pseudo-fructophilic Leuconostoc citreum strain F192-5 isolated from peel of satsuma mandarin: the first report for isolation and characterization of strain-dependent fructophilic-like characteristics.</title>
        <authorList>
            <person name="Maeno S."/>
            <person name="Tanizawa Y."/>
            <person name="Kajikawa A."/>
            <person name="Kanesaki Y."/>
            <person name="Kubota E."/>
            <person name="Arita M."/>
            <person name="Leon D."/>
            <person name="Endo A."/>
        </authorList>
    </citation>
    <scope>NUCLEOTIDE SEQUENCE [LARGE SCALE GENOMIC DNA]</scope>
    <source>
        <strain evidence="2 3">F192-5</strain>
    </source>
</reference>
<protein>
    <submittedName>
        <fullName evidence="2">Uncharacterized protein</fullName>
    </submittedName>
</protein>
<proteinExistence type="predicted"/>
<feature type="transmembrane region" description="Helical" evidence="1">
    <location>
        <begin position="109"/>
        <end position="128"/>
    </location>
</feature>
<accession>A0A5A5U1B7</accession>
<gene>
    <name evidence="2" type="ORF">LCIT_08750</name>
</gene>
<dbReference type="EMBL" id="BJJW01000006">
    <property type="protein sequence ID" value="GDZ83633.1"/>
    <property type="molecule type" value="Genomic_DNA"/>
</dbReference>